<evidence type="ECO:0000313" key="3">
    <source>
        <dbReference type="EMBL" id="KAG7367990.1"/>
    </source>
</evidence>
<keyword evidence="2" id="KW-0812">Transmembrane</keyword>
<dbReference type="OrthoDB" id="40982at2759"/>
<organism evidence="3 4">
    <name type="scientific">Nitzschia inconspicua</name>
    <dbReference type="NCBI Taxonomy" id="303405"/>
    <lineage>
        <taxon>Eukaryota</taxon>
        <taxon>Sar</taxon>
        <taxon>Stramenopiles</taxon>
        <taxon>Ochrophyta</taxon>
        <taxon>Bacillariophyta</taxon>
        <taxon>Bacillariophyceae</taxon>
        <taxon>Bacillariophycidae</taxon>
        <taxon>Bacillariales</taxon>
        <taxon>Bacillariaceae</taxon>
        <taxon>Nitzschia</taxon>
    </lineage>
</organism>
<keyword evidence="4" id="KW-1185">Reference proteome</keyword>
<dbReference type="EMBL" id="JAGRRH010000006">
    <property type="protein sequence ID" value="KAG7367990.1"/>
    <property type="molecule type" value="Genomic_DNA"/>
</dbReference>
<dbReference type="AlphaFoldDB" id="A0A9K3Q2G6"/>
<dbReference type="Proteomes" id="UP000693970">
    <property type="component" value="Unassembled WGS sequence"/>
</dbReference>
<reference evidence="3" key="1">
    <citation type="journal article" date="2021" name="Sci. Rep.">
        <title>Diploid genomic architecture of Nitzschia inconspicua, an elite biomass production diatom.</title>
        <authorList>
            <person name="Oliver A."/>
            <person name="Podell S."/>
            <person name="Pinowska A."/>
            <person name="Traller J.C."/>
            <person name="Smith S.R."/>
            <person name="McClure R."/>
            <person name="Beliaev A."/>
            <person name="Bohutskyi P."/>
            <person name="Hill E.A."/>
            <person name="Rabines A."/>
            <person name="Zheng H."/>
            <person name="Allen L.Z."/>
            <person name="Kuo A."/>
            <person name="Grigoriev I.V."/>
            <person name="Allen A.E."/>
            <person name="Hazlebeck D."/>
            <person name="Allen E.E."/>
        </authorList>
    </citation>
    <scope>NUCLEOTIDE SEQUENCE</scope>
    <source>
        <strain evidence="3">Hildebrandi</strain>
    </source>
</reference>
<proteinExistence type="predicted"/>
<keyword evidence="2" id="KW-1133">Transmembrane helix</keyword>
<feature type="transmembrane region" description="Helical" evidence="2">
    <location>
        <begin position="191"/>
        <end position="214"/>
    </location>
</feature>
<sequence length="305" mass="35390">MGILSNTRVGQLFKGRSPEVTQPASPAANFMLSAVWIIGGILTVAIPAIYRTVKMNDYRKMYYMWNWEEAQKQYEEQQQQYWQNKYGNQWNGQGNYQYQWEQRTGTWDINQCKWWQLNCFPFYINENGEPEPAAGWYPSWFSGWTVTEDEREQLLENGETSAALKFVYAWQIIMFAAIIIYGVVVIRQNRIVSGLIVALVVFANMSFLSMWMLADGSIITDGEYVQQIGFYGQFPVLMFITNAWYVAFGMIFTIVLALRGHAMHEPRPAKQVEEPSHYKSMEAEEEPLSKDNSERSADDDFVKVV</sequence>
<evidence type="ECO:0000313" key="4">
    <source>
        <dbReference type="Proteomes" id="UP000693970"/>
    </source>
</evidence>
<accession>A0A9K3Q2G6</accession>
<evidence type="ECO:0000256" key="2">
    <source>
        <dbReference type="SAM" id="Phobius"/>
    </source>
</evidence>
<evidence type="ECO:0000256" key="1">
    <source>
        <dbReference type="SAM" id="MobiDB-lite"/>
    </source>
</evidence>
<name>A0A9K3Q2G6_9STRA</name>
<feature type="transmembrane region" description="Helical" evidence="2">
    <location>
        <begin position="30"/>
        <end position="50"/>
    </location>
</feature>
<reference evidence="3" key="2">
    <citation type="submission" date="2021-04" db="EMBL/GenBank/DDBJ databases">
        <authorList>
            <person name="Podell S."/>
        </authorList>
    </citation>
    <scope>NUCLEOTIDE SEQUENCE</scope>
    <source>
        <strain evidence="3">Hildebrandi</strain>
    </source>
</reference>
<feature type="region of interest" description="Disordered" evidence="1">
    <location>
        <begin position="267"/>
        <end position="305"/>
    </location>
</feature>
<protein>
    <submittedName>
        <fullName evidence="3">Uncharacterized protein</fullName>
    </submittedName>
</protein>
<gene>
    <name evidence="3" type="ORF">IV203_030733</name>
</gene>
<comment type="caution">
    <text evidence="3">The sequence shown here is derived from an EMBL/GenBank/DDBJ whole genome shotgun (WGS) entry which is preliminary data.</text>
</comment>
<feature type="transmembrane region" description="Helical" evidence="2">
    <location>
        <begin position="166"/>
        <end position="184"/>
    </location>
</feature>
<feature type="transmembrane region" description="Helical" evidence="2">
    <location>
        <begin position="234"/>
        <end position="258"/>
    </location>
</feature>
<keyword evidence="2" id="KW-0472">Membrane</keyword>